<dbReference type="EMBL" id="CP076129">
    <property type="protein sequence ID" value="QWG10074.1"/>
    <property type="molecule type" value="Genomic_DNA"/>
</dbReference>
<dbReference type="SUPFAM" id="SSF55298">
    <property type="entry name" value="YjgF-like"/>
    <property type="match status" value="1"/>
</dbReference>
<dbReference type="Gene3D" id="3.30.1330.40">
    <property type="entry name" value="RutC-like"/>
    <property type="match status" value="1"/>
</dbReference>
<proteinExistence type="inferred from homology"/>
<protein>
    <submittedName>
        <fullName evidence="2">RidA family protein</fullName>
    </submittedName>
</protein>
<dbReference type="Pfam" id="PF01042">
    <property type="entry name" value="Ribonuc_L-PSP"/>
    <property type="match status" value="1"/>
</dbReference>
<name>A0ABX8H2E1_9BACT</name>
<dbReference type="PANTHER" id="PTHR11803">
    <property type="entry name" value="2-IMINOBUTANOATE/2-IMINOPROPANOATE DEAMINASE RIDA"/>
    <property type="match status" value="1"/>
</dbReference>
<dbReference type="CDD" id="cd00448">
    <property type="entry name" value="YjgF_YER057c_UK114_family"/>
    <property type="match status" value="1"/>
</dbReference>
<gene>
    <name evidence="2" type="ORF">KM029_20545</name>
</gene>
<evidence type="ECO:0000256" key="1">
    <source>
        <dbReference type="ARBA" id="ARBA00010552"/>
    </source>
</evidence>
<reference evidence="2 3" key="1">
    <citation type="submission" date="2021-05" db="EMBL/GenBank/DDBJ databases">
        <title>Comparative genomic studies on the polysaccharide-degrading batcterial strains of the Flammeovirga genus.</title>
        <authorList>
            <person name="Zewei F."/>
            <person name="Zheng Z."/>
            <person name="Yu L."/>
            <person name="Ruyue G."/>
            <person name="Yanhong M."/>
            <person name="Yuanyuan C."/>
            <person name="Jingyan G."/>
            <person name="Wenjun H."/>
        </authorList>
    </citation>
    <scope>NUCLEOTIDE SEQUENCE [LARGE SCALE GENOMIC DNA]</scope>
    <source>
        <strain evidence="2 3">YS10</strain>
    </source>
</reference>
<dbReference type="Proteomes" id="UP000682802">
    <property type="component" value="Chromosome 2"/>
</dbReference>
<dbReference type="PANTHER" id="PTHR11803:SF58">
    <property type="entry name" value="PROTEIN HMF1-RELATED"/>
    <property type="match status" value="1"/>
</dbReference>
<dbReference type="InterPro" id="IPR006175">
    <property type="entry name" value="YjgF/YER057c/UK114"/>
</dbReference>
<dbReference type="InterPro" id="IPR035959">
    <property type="entry name" value="RutC-like_sf"/>
</dbReference>
<sequence>MKITHNNPQKLYDPTPNGYCHSIKIPANAEYIYFSGQSGGEGLNHYLSKDFRTQVKVVLQNLKIILDEYDLQPESIIKITVLIVDHDEQKLKIWSEEMTSLWAKVFYPTSTLIPVPRLALDGMQIEVDAIAVK</sequence>
<keyword evidence="3" id="KW-1185">Reference proteome</keyword>
<organism evidence="2 3">
    <name type="scientific">Flammeovirga kamogawensis</name>
    <dbReference type="NCBI Taxonomy" id="373891"/>
    <lineage>
        <taxon>Bacteria</taxon>
        <taxon>Pseudomonadati</taxon>
        <taxon>Bacteroidota</taxon>
        <taxon>Cytophagia</taxon>
        <taxon>Cytophagales</taxon>
        <taxon>Flammeovirgaceae</taxon>
        <taxon>Flammeovirga</taxon>
    </lineage>
</organism>
<comment type="similarity">
    <text evidence="1">Belongs to the RutC family.</text>
</comment>
<accession>A0ABX8H2E1</accession>
<evidence type="ECO:0000313" key="2">
    <source>
        <dbReference type="EMBL" id="QWG10074.1"/>
    </source>
</evidence>
<evidence type="ECO:0000313" key="3">
    <source>
        <dbReference type="Proteomes" id="UP000682802"/>
    </source>
</evidence>
<dbReference type="RefSeq" id="WP_144076727.1">
    <property type="nucleotide sequence ID" value="NZ_CP076129.1"/>
</dbReference>